<dbReference type="InterPro" id="IPR036761">
    <property type="entry name" value="TTHA0802/YceI-like_sf"/>
</dbReference>
<dbReference type="PANTHER" id="PTHR34406:SF1">
    <property type="entry name" value="PROTEIN YCEI"/>
    <property type="match status" value="1"/>
</dbReference>
<feature type="signal peptide" evidence="1">
    <location>
        <begin position="1"/>
        <end position="19"/>
    </location>
</feature>
<protein>
    <submittedName>
        <fullName evidence="3">Polyisoprenoid-binding protein</fullName>
    </submittedName>
</protein>
<sequence length="191" mass="20789">MKRPLLAGLLAAAALPALAEKIEYAIDPTHTMVIASWSHFGYSNPMANFAGATGTLLFDPADPAASSVRVDIPMEALTSFVPKLDDELRGKDYFDVAKYPVARFVSREVKPLGEDRYEVQGELSLRGISRPVTLDVRLNKRGIHPMLGVRAIGFDATAAFNRSSFGIGKYVPMVGDAVQLRITTEAHAEKK</sequence>
<dbReference type="PANTHER" id="PTHR34406">
    <property type="entry name" value="PROTEIN YCEI"/>
    <property type="match status" value="1"/>
</dbReference>
<dbReference type="SMART" id="SM00867">
    <property type="entry name" value="YceI"/>
    <property type="match status" value="1"/>
</dbReference>
<dbReference type="InterPro" id="IPR007372">
    <property type="entry name" value="Lipid/polyisoprenoid-bd_YceI"/>
</dbReference>
<evidence type="ECO:0000256" key="1">
    <source>
        <dbReference type="SAM" id="SignalP"/>
    </source>
</evidence>
<organism evidence="3 4">
    <name type="scientific">Solilutibacter pythonis</name>
    <dbReference type="NCBI Taxonomy" id="2483112"/>
    <lineage>
        <taxon>Bacteria</taxon>
        <taxon>Pseudomonadati</taxon>
        <taxon>Pseudomonadota</taxon>
        <taxon>Gammaproteobacteria</taxon>
        <taxon>Lysobacterales</taxon>
        <taxon>Lysobacteraceae</taxon>
        <taxon>Solilutibacter</taxon>
    </lineage>
</organism>
<dbReference type="AlphaFoldDB" id="A0A3M2I4I0"/>
<proteinExistence type="predicted"/>
<keyword evidence="4" id="KW-1185">Reference proteome</keyword>
<evidence type="ECO:0000259" key="2">
    <source>
        <dbReference type="SMART" id="SM00867"/>
    </source>
</evidence>
<dbReference type="Proteomes" id="UP000275012">
    <property type="component" value="Unassembled WGS sequence"/>
</dbReference>
<evidence type="ECO:0000313" key="3">
    <source>
        <dbReference type="EMBL" id="RMH93124.1"/>
    </source>
</evidence>
<dbReference type="EMBL" id="RFLY01000007">
    <property type="protein sequence ID" value="RMH93124.1"/>
    <property type="molecule type" value="Genomic_DNA"/>
</dbReference>
<reference evidence="3 4" key="1">
    <citation type="submission" date="2018-10" db="EMBL/GenBank/DDBJ databases">
        <title>Proposal of Lysobacter pythonis sp. nov. isolated from royal pythons (Python regius).</title>
        <authorList>
            <person name="Hans-Juergen B."/>
            <person name="Huptas C."/>
            <person name="Sandra B."/>
            <person name="Igor L."/>
            <person name="Joachim S."/>
            <person name="Siegfried S."/>
            <person name="Mareike W."/>
            <person name="Peter K."/>
        </authorList>
    </citation>
    <scope>NUCLEOTIDE SEQUENCE [LARGE SCALE GENOMIC DNA]</scope>
    <source>
        <strain evidence="3 4">4284/11</strain>
    </source>
</reference>
<feature type="chain" id="PRO_5018054788" evidence="1">
    <location>
        <begin position="20"/>
        <end position="191"/>
    </location>
</feature>
<accession>A0A3M2I4I0</accession>
<dbReference type="OrthoDB" id="9811006at2"/>
<dbReference type="Pfam" id="PF04264">
    <property type="entry name" value="YceI"/>
    <property type="match status" value="1"/>
</dbReference>
<evidence type="ECO:0000313" key="4">
    <source>
        <dbReference type="Proteomes" id="UP000275012"/>
    </source>
</evidence>
<comment type="caution">
    <text evidence="3">The sequence shown here is derived from an EMBL/GenBank/DDBJ whole genome shotgun (WGS) entry which is preliminary data.</text>
</comment>
<feature type="domain" description="Lipid/polyisoprenoid-binding YceI-like" evidence="2">
    <location>
        <begin position="23"/>
        <end position="187"/>
    </location>
</feature>
<dbReference type="SUPFAM" id="SSF101874">
    <property type="entry name" value="YceI-like"/>
    <property type="match status" value="1"/>
</dbReference>
<name>A0A3M2I4I0_9GAMM</name>
<dbReference type="Gene3D" id="2.40.128.110">
    <property type="entry name" value="Lipid/polyisoprenoid-binding, YceI-like"/>
    <property type="match status" value="1"/>
</dbReference>
<dbReference type="RefSeq" id="WP_122101284.1">
    <property type="nucleotide sequence ID" value="NZ_RFLY01000007.1"/>
</dbReference>
<gene>
    <name evidence="3" type="ORF">EBB59_06170</name>
</gene>
<keyword evidence="1" id="KW-0732">Signal</keyword>